<name>A0A151P864_ALLMI</name>
<gene>
    <name evidence="1" type="ORF">Y1Q_0014638</name>
</gene>
<proteinExistence type="predicted"/>
<sequence>MRHEIAQGYGEGYLILQLHLWSPFQFLLDLQGYSFDIHTRNMSDSSPEEEVALEVKQDCSAPIWRLSWDVGE</sequence>
<evidence type="ECO:0000313" key="2">
    <source>
        <dbReference type="Proteomes" id="UP000050525"/>
    </source>
</evidence>
<dbReference type="EMBL" id="AKHW03000629">
    <property type="protein sequence ID" value="KYO45170.1"/>
    <property type="molecule type" value="Genomic_DNA"/>
</dbReference>
<keyword evidence="2" id="KW-1185">Reference proteome</keyword>
<organism evidence="1 2">
    <name type="scientific">Alligator mississippiensis</name>
    <name type="common">American alligator</name>
    <dbReference type="NCBI Taxonomy" id="8496"/>
    <lineage>
        <taxon>Eukaryota</taxon>
        <taxon>Metazoa</taxon>
        <taxon>Chordata</taxon>
        <taxon>Craniata</taxon>
        <taxon>Vertebrata</taxon>
        <taxon>Euteleostomi</taxon>
        <taxon>Archelosauria</taxon>
        <taxon>Archosauria</taxon>
        <taxon>Crocodylia</taxon>
        <taxon>Alligatoridae</taxon>
        <taxon>Alligatorinae</taxon>
        <taxon>Alligator</taxon>
    </lineage>
</organism>
<evidence type="ECO:0000313" key="1">
    <source>
        <dbReference type="EMBL" id="KYO45170.1"/>
    </source>
</evidence>
<accession>A0A151P864</accession>
<dbReference type="AlphaFoldDB" id="A0A151P864"/>
<comment type="caution">
    <text evidence="1">The sequence shown here is derived from an EMBL/GenBank/DDBJ whole genome shotgun (WGS) entry which is preliminary data.</text>
</comment>
<protein>
    <submittedName>
        <fullName evidence="1">Uncharacterized protein</fullName>
    </submittedName>
</protein>
<reference evidence="1 2" key="1">
    <citation type="journal article" date="2012" name="Genome Biol.">
        <title>Sequencing three crocodilian genomes to illuminate the evolution of archosaurs and amniotes.</title>
        <authorList>
            <person name="St John J.A."/>
            <person name="Braun E.L."/>
            <person name="Isberg S.R."/>
            <person name="Miles L.G."/>
            <person name="Chong A.Y."/>
            <person name="Gongora J."/>
            <person name="Dalzell P."/>
            <person name="Moran C."/>
            <person name="Bed'hom B."/>
            <person name="Abzhanov A."/>
            <person name="Burgess S.C."/>
            <person name="Cooksey A.M."/>
            <person name="Castoe T.A."/>
            <person name="Crawford N.G."/>
            <person name="Densmore L.D."/>
            <person name="Drew J.C."/>
            <person name="Edwards S.V."/>
            <person name="Faircloth B.C."/>
            <person name="Fujita M.K."/>
            <person name="Greenwold M.J."/>
            <person name="Hoffmann F.G."/>
            <person name="Howard J.M."/>
            <person name="Iguchi T."/>
            <person name="Janes D.E."/>
            <person name="Khan S.Y."/>
            <person name="Kohno S."/>
            <person name="de Koning A.J."/>
            <person name="Lance S.L."/>
            <person name="McCarthy F.M."/>
            <person name="McCormack J.E."/>
            <person name="Merchant M.E."/>
            <person name="Peterson D.G."/>
            <person name="Pollock D.D."/>
            <person name="Pourmand N."/>
            <person name="Raney B.J."/>
            <person name="Roessler K.A."/>
            <person name="Sanford J.R."/>
            <person name="Sawyer R.H."/>
            <person name="Schmidt C.J."/>
            <person name="Triplett E.W."/>
            <person name="Tuberville T.D."/>
            <person name="Venegas-Anaya M."/>
            <person name="Howard J.T."/>
            <person name="Jarvis E.D."/>
            <person name="Guillette L.J.Jr."/>
            <person name="Glenn T.C."/>
            <person name="Green R.E."/>
            <person name="Ray D.A."/>
        </authorList>
    </citation>
    <scope>NUCLEOTIDE SEQUENCE [LARGE SCALE GENOMIC DNA]</scope>
    <source>
        <strain evidence="1">KSC_2009_1</strain>
    </source>
</reference>
<dbReference type="Proteomes" id="UP000050525">
    <property type="component" value="Unassembled WGS sequence"/>
</dbReference>